<feature type="region of interest" description="Disordered" evidence="1">
    <location>
        <begin position="376"/>
        <end position="397"/>
    </location>
</feature>
<dbReference type="PANTHER" id="PTHR47012">
    <property type="entry name" value="LAMIN TAIL DOMAIN-CONTAINING PROTEIN 1"/>
    <property type="match status" value="1"/>
</dbReference>
<dbReference type="GO" id="GO:0005737">
    <property type="term" value="C:cytoplasm"/>
    <property type="evidence" value="ECO:0007669"/>
    <property type="project" value="Ensembl"/>
</dbReference>
<feature type="domain" description="LTD" evidence="2">
    <location>
        <begin position="157"/>
        <end position="275"/>
    </location>
</feature>
<dbReference type="InterPro" id="IPR036415">
    <property type="entry name" value="Lamin_tail_dom_sf"/>
</dbReference>
<dbReference type="PROSITE" id="PS51841">
    <property type="entry name" value="LTD"/>
    <property type="match status" value="1"/>
</dbReference>
<accession>A0A8I5YM25</accession>
<sequence>MKDTQDIQEASEAMQNKVREEEDKNEKQKQREDKLAVYSLVHFSPKMLGSVATTLPLSSSNSSGMPLGYYLSSPQISRVTISTTGQLISKATVGSCSRVENSLDASPFSVPKKQDESPMIGDGEDYFLSLFGDSKKLIAHSNYTQKTLKYFSMILEEVGQFTSSSLGDVEIAEVNVKGLFVKLINSSLDKEMAIGDHILQQNVNGQTISLYRFLPNMVMQANSTVTVWAAASEAKHQPPSDFLWKEQDKFRASPDCITILCKPNGQAIAWYTPIHWKQAWEKLDTDIEFNRCSVVSPTFRKHVFQWTASTTTITKEKQDQPKKDISNYQVEQAQVLLKREKEIPPTVFPNRSPWCQNPYVSAHPYCPLIEPHNISTAGGSLDRQPRSRSTRPNRASGSPCACYIWHKIVCVYMIFSGERVHEVHQMSASI</sequence>
<dbReference type="InterPro" id="IPR042840">
    <property type="entry name" value="LMNTD1"/>
</dbReference>
<feature type="region of interest" description="Disordered" evidence="1">
    <location>
        <begin position="1"/>
        <end position="31"/>
    </location>
</feature>
<dbReference type="AlphaFoldDB" id="A0A8I5YM25"/>
<dbReference type="InterPro" id="IPR001322">
    <property type="entry name" value="Lamin_tail_dom"/>
</dbReference>
<dbReference type="GO" id="GO:0005635">
    <property type="term" value="C:nuclear envelope"/>
    <property type="evidence" value="ECO:0007669"/>
    <property type="project" value="Ensembl"/>
</dbReference>
<dbReference type="SUPFAM" id="SSF74853">
    <property type="entry name" value="Lamin A/C globular tail domain"/>
    <property type="match status" value="1"/>
</dbReference>
<evidence type="ECO:0000313" key="3">
    <source>
        <dbReference type="Ensembl" id="ENSPPYP00000025815.1"/>
    </source>
</evidence>
<dbReference type="GeneTree" id="ENSGT00910000144343"/>
<name>A0A8I5YM25_PONAB</name>
<organism evidence="3 4">
    <name type="scientific">Pongo abelii</name>
    <name type="common">Sumatran orangutan</name>
    <name type="synonym">Pongo pygmaeus abelii</name>
    <dbReference type="NCBI Taxonomy" id="9601"/>
    <lineage>
        <taxon>Eukaryota</taxon>
        <taxon>Metazoa</taxon>
        <taxon>Chordata</taxon>
        <taxon>Craniata</taxon>
        <taxon>Vertebrata</taxon>
        <taxon>Euteleostomi</taxon>
        <taxon>Mammalia</taxon>
        <taxon>Eutheria</taxon>
        <taxon>Euarchontoglires</taxon>
        <taxon>Primates</taxon>
        <taxon>Haplorrhini</taxon>
        <taxon>Catarrhini</taxon>
        <taxon>Hominidae</taxon>
        <taxon>Pongo</taxon>
    </lineage>
</organism>
<protein>
    <submittedName>
        <fullName evidence="3">Lamin tail domain containing 1</fullName>
    </submittedName>
</protein>
<reference evidence="3" key="3">
    <citation type="submission" date="2025-09" db="UniProtKB">
        <authorList>
            <consortium name="Ensembl"/>
        </authorList>
    </citation>
    <scope>IDENTIFICATION</scope>
</reference>
<dbReference type="Ensembl" id="ENSPPYT00000040245.1">
    <property type="protein sequence ID" value="ENSPPYP00000025815.1"/>
    <property type="gene ID" value="ENSPPYG00000004370.2"/>
</dbReference>
<reference evidence="3 4" key="1">
    <citation type="submission" date="2008-02" db="EMBL/GenBank/DDBJ databases">
        <title>A 6x draft sequence assembly of the Pongo pygmaeus abelii genome.</title>
        <authorList>
            <person name="Wilson R.K."/>
            <person name="Mardis E."/>
        </authorList>
    </citation>
    <scope>NUCLEOTIDE SEQUENCE [LARGE SCALE GENOMIC DNA]</scope>
</reference>
<dbReference type="Gene3D" id="2.60.40.1260">
    <property type="entry name" value="Lamin Tail domain"/>
    <property type="match status" value="1"/>
</dbReference>
<evidence type="ECO:0000256" key="1">
    <source>
        <dbReference type="SAM" id="MobiDB-lite"/>
    </source>
</evidence>
<dbReference type="Proteomes" id="UP000001595">
    <property type="component" value="Chromosome 12"/>
</dbReference>
<gene>
    <name evidence="3" type="primary">LMNTD1</name>
</gene>
<evidence type="ECO:0000259" key="2">
    <source>
        <dbReference type="PROSITE" id="PS51841"/>
    </source>
</evidence>
<dbReference type="Pfam" id="PF00932">
    <property type="entry name" value="LTD"/>
    <property type="match status" value="1"/>
</dbReference>
<dbReference type="GO" id="GO:0008283">
    <property type="term" value="P:cell population proliferation"/>
    <property type="evidence" value="ECO:0007669"/>
    <property type="project" value="Ensembl"/>
</dbReference>
<reference evidence="3" key="2">
    <citation type="submission" date="2025-08" db="UniProtKB">
        <authorList>
            <consortium name="Ensembl"/>
        </authorList>
    </citation>
    <scope>IDENTIFICATION</scope>
</reference>
<proteinExistence type="predicted"/>
<feature type="compositionally biased region" description="Basic and acidic residues" evidence="1">
    <location>
        <begin position="17"/>
        <end position="31"/>
    </location>
</feature>
<keyword evidence="4" id="KW-1185">Reference proteome</keyword>
<dbReference type="PANTHER" id="PTHR47012:SF1">
    <property type="entry name" value="LAMIN TAIL DOMAIN-CONTAINING PROTEIN 1"/>
    <property type="match status" value="1"/>
</dbReference>
<evidence type="ECO:0000313" key="4">
    <source>
        <dbReference type="Proteomes" id="UP000001595"/>
    </source>
</evidence>